<comment type="catalytic activity">
    <reaction evidence="14 17">
        <text>(R)-pantoate + beta-alanine + ATP = (R)-pantothenate + AMP + diphosphate + H(+)</text>
        <dbReference type="Rhea" id="RHEA:10912"/>
        <dbReference type="ChEBI" id="CHEBI:15378"/>
        <dbReference type="ChEBI" id="CHEBI:15980"/>
        <dbReference type="ChEBI" id="CHEBI:29032"/>
        <dbReference type="ChEBI" id="CHEBI:30616"/>
        <dbReference type="ChEBI" id="CHEBI:33019"/>
        <dbReference type="ChEBI" id="CHEBI:57966"/>
        <dbReference type="ChEBI" id="CHEBI:456215"/>
        <dbReference type="EC" id="6.3.2.1"/>
    </reaction>
</comment>
<dbReference type="GO" id="GO:0015949">
    <property type="term" value="P:nucleobase-containing small molecule interconversion"/>
    <property type="evidence" value="ECO:0007669"/>
    <property type="project" value="TreeGrafter"/>
</dbReference>
<dbReference type="EMBL" id="WMIA01000017">
    <property type="protein sequence ID" value="MTF39802.1"/>
    <property type="molecule type" value="Genomic_DNA"/>
</dbReference>
<dbReference type="EC" id="6.3.2.1" evidence="17"/>
<evidence type="ECO:0000256" key="9">
    <source>
        <dbReference type="ARBA" id="ARBA00022741"/>
    </source>
</evidence>
<dbReference type="InterPro" id="IPR003136">
    <property type="entry name" value="Cytidylate_kin"/>
</dbReference>
<evidence type="ECO:0000256" key="11">
    <source>
        <dbReference type="ARBA" id="ARBA00022840"/>
    </source>
</evidence>
<dbReference type="PANTHER" id="PTHR21299:SF2">
    <property type="entry name" value="CYTIDYLATE KINASE"/>
    <property type="match status" value="1"/>
</dbReference>
<feature type="domain" description="Cytidylate kinase" evidence="18">
    <location>
        <begin position="320"/>
        <end position="534"/>
    </location>
</feature>
<comment type="catalytic activity">
    <reaction evidence="13 17">
        <text>dCMP + ATP = dCDP + ADP</text>
        <dbReference type="Rhea" id="RHEA:25094"/>
        <dbReference type="ChEBI" id="CHEBI:30616"/>
        <dbReference type="ChEBI" id="CHEBI:57566"/>
        <dbReference type="ChEBI" id="CHEBI:58593"/>
        <dbReference type="ChEBI" id="CHEBI:456216"/>
        <dbReference type="EC" id="2.7.4.25"/>
    </reaction>
</comment>
<evidence type="ECO:0000256" key="1">
    <source>
        <dbReference type="ARBA" id="ARBA00004496"/>
    </source>
</evidence>
<evidence type="ECO:0000256" key="13">
    <source>
        <dbReference type="ARBA" id="ARBA00047615"/>
    </source>
</evidence>
<protein>
    <recommendedName>
        <fullName evidence="17">Bifunctional pantoate ligase/cytidylate kinase</fullName>
    </recommendedName>
    <domain>
        <recommendedName>
            <fullName evidence="17">Pantothenate synthetase</fullName>
            <shortName evidence="17">PS</shortName>
            <ecNumber evidence="17">6.3.2.1</ecNumber>
        </recommendedName>
        <alternativeName>
            <fullName evidence="17">Pantoate--beta-alanine ligase</fullName>
        </alternativeName>
        <alternativeName>
            <fullName evidence="17">Pantoate-activating enzyme</fullName>
        </alternativeName>
    </domain>
    <domain>
        <recommendedName>
            <fullName evidence="17">Cytidylate kinase</fullName>
            <shortName evidence="17">CK</shortName>
            <ecNumber evidence="17">2.7.4.25</ecNumber>
        </recommendedName>
        <alternativeName>
            <fullName evidence="17">Cytidine monophosphate kinase</fullName>
            <shortName evidence="17">CMP kinase</shortName>
        </alternativeName>
    </domain>
</protein>
<evidence type="ECO:0000256" key="6">
    <source>
        <dbReference type="ARBA" id="ARBA00022598"/>
    </source>
</evidence>
<dbReference type="NCBIfam" id="TIGR00018">
    <property type="entry name" value="panC"/>
    <property type="match status" value="1"/>
</dbReference>
<comment type="similarity">
    <text evidence="17">In the C-terminal section; belongs to the cytidylate kinase family. Type 1 subfamily.</text>
</comment>
<dbReference type="CDD" id="cd00560">
    <property type="entry name" value="PanC"/>
    <property type="match status" value="1"/>
</dbReference>
<comment type="function">
    <text evidence="17">Catalyzes the transfer of a phosphate group from ATP to either CMP or dCMP to form CDP or dCDP and ADP, respectively.</text>
</comment>
<keyword evidence="6 17" id="KW-0436">Ligase</keyword>
<dbReference type="SUPFAM" id="SSF52374">
    <property type="entry name" value="Nucleotidylyl transferase"/>
    <property type="match status" value="1"/>
</dbReference>
<evidence type="ECO:0000256" key="16">
    <source>
        <dbReference type="ARBA" id="ARBA00055042"/>
    </source>
</evidence>
<keyword evidence="11 17" id="KW-0067">ATP-binding</keyword>
<dbReference type="InterPro" id="IPR042176">
    <property type="entry name" value="Pantoate_ligase_C"/>
</dbReference>
<dbReference type="Gene3D" id="3.40.50.300">
    <property type="entry name" value="P-loop containing nucleotide triphosphate hydrolases"/>
    <property type="match status" value="1"/>
</dbReference>
<evidence type="ECO:0000256" key="7">
    <source>
        <dbReference type="ARBA" id="ARBA00022655"/>
    </source>
</evidence>
<comment type="subcellular location">
    <subcellularLocation>
        <location evidence="1 17">Cytoplasm</location>
    </subcellularLocation>
</comment>
<evidence type="ECO:0000256" key="17">
    <source>
        <dbReference type="HAMAP-Rule" id="MF_01349"/>
    </source>
</evidence>
<dbReference type="GO" id="GO:0006220">
    <property type="term" value="P:pyrimidine nucleotide metabolic process"/>
    <property type="evidence" value="ECO:0007669"/>
    <property type="project" value="UniProtKB-UniRule"/>
</dbReference>
<feature type="binding site" evidence="17">
    <location>
        <position position="177"/>
    </location>
    <ligand>
        <name>ATP</name>
        <dbReference type="ChEBI" id="CHEBI:30616"/>
    </ligand>
</feature>
<feature type="binding site" evidence="17">
    <location>
        <begin position="185"/>
        <end position="188"/>
    </location>
    <ligand>
        <name>ATP</name>
        <dbReference type="ChEBI" id="CHEBI:30616"/>
    </ligand>
</feature>
<dbReference type="Pfam" id="PF02569">
    <property type="entry name" value="Pantoate_ligase"/>
    <property type="match status" value="1"/>
</dbReference>
<feature type="binding site" evidence="17">
    <location>
        <begin position="148"/>
        <end position="151"/>
    </location>
    <ligand>
        <name>ATP</name>
        <dbReference type="ChEBI" id="CHEBI:30616"/>
    </ligand>
</feature>
<feature type="binding site" evidence="17">
    <location>
        <begin position="29"/>
        <end position="36"/>
    </location>
    <ligand>
        <name>ATP</name>
        <dbReference type="ChEBI" id="CHEBI:30616"/>
    </ligand>
</feature>
<dbReference type="AlphaFoldDB" id="A0A844GXM0"/>
<dbReference type="HAMAP" id="MF_00158">
    <property type="entry name" value="PanC"/>
    <property type="match status" value="1"/>
</dbReference>
<dbReference type="GO" id="GO:0005829">
    <property type="term" value="C:cytosol"/>
    <property type="evidence" value="ECO:0007669"/>
    <property type="project" value="TreeGrafter"/>
</dbReference>
<dbReference type="GO" id="GO:0004592">
    <property type="term" value="F:pantoate-beta-alanine ligase activity"/>
    <property type="evidence" value="ECO:0007669"/>
    <property type="project" value="UniProtKB-UniRule"/>
</dbReference>
<dbReference type="PANTHER" id="PTHR21299">
    <property type="entry name" value="CYTIDYLATE KINASE/PANTOATE-BETA-ALANINE LIGASE"/>
    <property type="match status" value="1"/>
</dbReference>
<dbReference type="InterPro" id="IPR003721">
    <property type="entry name" value="Pantoate_ligase"/>
</dbReference>
<gene>
    <name evidence="19" type="primary">panC</name>
    <name evidence="17" type="synonym">panC/cmk</name>
    <name evidence="19" type="ORF">GGC33_12825</name>
</gene>
<keyword evidence="7 17" id="KW-0566">Pantothenate biosynthesis</keyword>
<dbReference type="InterPro" id="IPR027417">
    <property type="entry name" value="P-loop_NTPase"/>
</dbReference>
<accession>A0A844GXM0</accession>
<feature type="active site" description="Proton donor" evidence="17">
    <location>
        <position position="36"/>
    </location>
</feature>
<name>A0A844GXM0_9CHRO</name>
<dbReference type="RefSeq" id="WP_155084250.1">
    <property type="nucleotide sequence ID" value="NZ_WMIA01000017.1"/>
</dbReference>
<evidence type="ECO:0000256" key="12">
    <source>
        <dbReference type="ARBA" id="ARBA00023268"/>
    </source>
</evidence>
<evidence type="ECO:0000256" key="15">
    <source>
        <dbReference type="ARBA" id="ARBA00048478"/>
    </source>
</evidence>
<dbReference type="Gene3D" id="3.30.1300.10">
    <property type="entry name" value="Pantoate-beta-alanine ligase, C-terminal domain"/>
    <property type="match status" value="1"/>
</dbReference>
<dbReference type="Gene3D" id="3.40.50.620">
    <property type="entry name" value="HUPs"/>
    <property type="match status" value="1"/>
</dbReference>
<feature type="binding site" evidence="17">
    <location>
        <position position="60"/>
    </location>
    <ligand>
        <name>(R)-pantoate</name>
        <dbReference type="ChEBI" id="CHEBI:15980"/>
    </ligand>
</feature>
<comment type="catalytic activity">
    <reaction evidence="15 17">
        <text>CMP + ATP = CDP + ADP</text>
        <dbReference type="Rhea" id="RHEA:11600"/>
        <dbReference type="ChEBI" id="CHEBI:30616"/>
        <dbReference type="ChEBI" id="CHEBI:58069"/>
        <dbReference type="ChEBI" id="CHEBI:60377"/>
        <dbReference type="ChEBI" id="CHEBI:456216"/>
        <dbReference type="EC" id="2.7.4.25"/>
    </reaction>
</comment>
<feature type="region of interest" description="Cytidylate kinase" evidence="17">
    <location>
        <begin position="312"/>
        <end position="541"/>
    </location>
</feature>
<dbReference type="Pfam" id="PF02224">
    <property type="entry name" value="Cytidylate_kin"/>
    <property type="match status" value="1"/>
</dbReference>
<dbReference type="GO" id="GO:0036431">
    <property type="term" value="F:dCMP kinase activity"/>
    <property type="evidence" value="ECO:0007669"/>
    <property type="project" value="InterPro"/>
</dbReference>
<organism evidence="19 20">
    <name type="scientific">Cyanobacterium aponinum 0216</name>
    <dbReference type="NCBI Taxonomy" id="2676140"/>
    <lineage>
        <taxon>Bacteria</taxon>
        <taxon>Bacillati</taxon>
        <taxon>Cyanobacteriota</taxon>
        <taxon>Cyanophyceae</taxon>
        <taxon>Oscillatoriophycideae</taxon>
        <taxon>Chroococcales</taxon>
        <taxon>Geminocystaceae</taxon>
        <taxon>Cyanobacterium</taxon>
    </lineage>
</organism>
<evidence type="ECO:0000256" key="3">
    <source>
        <dbReference type="ARBA" id="ARBA00009256"/>
    </source>
</evidence>
<feature type="binding site" evidence="17">
    <location>
        <position position="154"/>
    </location>
    <ligand>
        <name>(R)-pantoate</name>
        <dbReference type="ChEBI" id="CHEBI:15980"/>
    </ligand>
</feature>
<keyword evidence="9 17" id="KW-0547">Nucleotide-binding</keyword>
<feature type="region of interest" description="Pantoate--beta-alanine ligase" evidence="17">
    <location>
        <begin position="1"/>
        <end position="311"/>
    </location>
</feature>
<dbReference type="InterPro" id="IPR014729">
    <property type="entry name" value="Rossmann-like_a/b/a_fold"/>
</dbReference>
<dbReference type="FunFam" id="3.40.50.620:FF:000114">
    <property type="entry name" value="Pantothenate synthetase"/>
    <property type="match status" value="1"/>
</dbReference>
<dbReference type="NCBIfam" id="TIGR00017">
    <property type="entry name" value="cmk"/>
    <property type="match status" value="1"/>
</dbReference>
<dbReference type="EC" id="2.7.4.25" evidence="17"/>
<evidence type="ECO:0000256" key="2">
    <source>
        <dbReference type="ARBA" id="ARBA00004990"/>
    </source>
</evidence>
<keyword evidence="8 17" id="KW-0808">Transferase</keyword>
<evidence type="ECO:0000256" key="8">
    <source>
        <dbReference type="ARBA" id="ARBA00022679"/>
    </source>
</evidence>
<dbReference type="Proteomes" id="UP000437131">
    <property type="component" value="Unassembled WGS sequence"/>
</dbReference>
<comment type="pathway">
    <text evidence="2 17">Cofactor biosynthesis; (R)-pantothenate biosynthesis; (R)-pantothenate from (R)-pantoate and beta-alanine: step 1/1.</text>
</comment>
<dbReference type="CDD" id="cd02020">
    <property type="entry name" value="CMPK"/>
    <property type="match status" value="1"/>
</dbReference>
<reference evidence="19 20" key="1">
    <citation type="submission" date="2019-11" db="EMBL/GenBank/DDBJ databases">
        <title>Isolation of a new High Light Tolerant Cyanobacteria.</title>
        <authorList>
            <person name="Dobson Z."/>
            <person name="Vaughn N."/>
            <person name="Vaughn M."/>
            <person name="Fromme P."/>
            <person name="Mazor Y."/>
        </authorList>
    </citation>
    <scope>NUCLEOTIDE SEQUENCE [LARGE SCALE GENOMIC DNA]</scope>
    <source>
        <strain evidence="19 20">0216</strain>
    </source>
</reference>
<comment type="function">
    <text evidence="16 17">Catalyzes the condensation of pantoate with beta-alanine in an ATP-dependent reaction via a pantoyl-adenylate intermediate.</text>
</comment>
<feature type="binding site" evidence="17">
    <location>
        <position position="60"/>
    </location>
    <ligand>
        <name>beta-alanine</name>
        <dbReference type="ChEBI" id="CHEBI:57966"/>
    </ligand>
</feature>
<dbReference type="GO" id="GO:0005524">
    <property type="term" value="F:ATP binding"/>
    <property type="evidence" value="ECO:0007669"/>
    <property type="project" value="UniProtKB-UniRule"/>
</dbReference>
<keyword evidence="10 17" id="KW-0418">Kinase</keyword>
<evidence type="ECO:0000313" key="19">
    <source>
        <dbReference type="EMBL" id="MTF39802.1"/>
    </source>
</evidence>
<proteinExistence type="inferred from homology"/>
<evidence type="ECO:0000259" key="18">
    <source>
        <dbReference type="Pfam" id="PF02224"/>
    </source>
</evidence>
<dbReference type="SUPFAM" id="SSF52540">
    <property type="entry name" value="P-loop containing nucleoside triphosphate hydrolases"/>
    <property type="match status" value="1"/>
</dbReference>
<evidence type="ECO:0000256" key="10">
    <source>
        <dbReference type="ARBA" id="ARBA00022777"/>
    </source>
</evidence>
<dbReference type="HAMAP" id="MF_01349">
    <property type="entry name" value="PanCY"/>
    <property type="match status" value="1"/>
</dbReference>
<dbReference type="GO" id="GO:0015940">
    <property type="term" value="P:pantothenate biosynthetic process"/>
    <property type="evidence" value="ECO:0007669"/>
    <property type="project" value="UniProtKB-UniRule"/>
</dbReference>
<comment type="similarity">
    <text evidence="17">In the N-terminal section; belongs to the pantothenate synthetase family.</text>
</comment>
<sequence length="541" mass="60052">MLIVTSISELQREISRVSPSQKIGFVPTMGALHSGHESLIQRAVTETDFVVVSIFVNPLQFGKNEDLDQYPRPLEQDKAICKQLGVKLLFTPSVTEIYPSEEETTIVNPPTAMTSVLCGKYRQGHFQGVATIVTKLFNLVRPNVAYFGQKDAQQVAIIKKMTKDLNIPVKVQSCPIIREKSGLALSSRNQYLSSEEKEKATLLYCSLSKAQRAFQEGQRDCQKLLQIVKEEFRSPQTPLNKGGLNLDNSLNKESLNLNDSLNKKGLNDINIQLQYVEIVEPETLQPLTEISDSALIAIAAYIGNTRLIDNVILTVTKPIIALDGPAGAGKSTVSRRLARELGYIYLDTGAMYRAITWLVMENNINVEDEESIASLVANVQLELLPSDNLQIPVTVKINGQDITKEIRTPRVTNQVSKVAAQSAIREKMVALQQEYGAKGGIVAEGRDIGTNVFPHAQLKIFLTATPQARAKRRLIDLQNQGESDIDLDTLIKEIEERDYLDSTRAIAPLKKAEDAIELITDNLTIDQVIEKIKSYLILVQS</sequence>
<evidence type="ECO:0000256" key="4">
    <source>
        <dbReference type="ARBA" id="ARBA00009427"/>
    </source>
</evidence>
<dbReference type="InterPro" id="IPR011994">
    <property type="entry name" value="Cytidylate_kinase_dom"/>
</dbReference>
<evidence type="ECO:0000256" key="14">
    <source>
        <dbReference type="ARBA" id="ARBA00048258"/>
    </source>
</evidence>
<dbReference type="HAMAP" id="MF_00238">
    <property type="entry name" value="Cytidyl_kinase_type1"/>
    <property type="match status" value="1"/>
</dbReference>
<evidence type="ECO:0000256" key="5">
    <source>
        <dbReference type="ARBA" id="ARBA00022490"/>
    </source>
</evidence>
<evidence type="ECO:0000313" key="20">
    <source>
        <dbReference type="Proteomes" id="UP000437131"/>
    </source>
</evidence>
<keyword evidence="5 17" id="KW-0963">Cytoplasm</keyword>
<comment type="caution">
    <text evidence="19">The sequence shown here is derived from an EMBL/GenBank/DDBJ whole genome shotgun (WGS) entry which is preliminary data.</text>
</comment>
<comment type="similarity">
    <text evidence="4">Belongs to the cytidylate kinase family. Type 1 subfamily.</text>
</comment>
<keyword evidence="12 17" id="KW-0511">Multifunctional enzyme</keyword>
<comment type="similarity">
    <text evidence="3">Belongs to the pantothenate synthetase family.</text>
</comment>
<dbReference type="UniPathway" id="UPA00028">
    <property type="reaction ID" value="UER00005"/>
</dbReference>
<dbReference type="InterPro" id="IPR024894">
    <property type="entry name" value="Pantoate_ligase/cytidylate_kin"/>
</dbReference>